<evidence type="ECO:0000256" key="10">
    <source>
        <dbReference type="PIRSR" id="PIRSR001589-3"/>
    </source>
</evidence>
<dbReference type="InterPro" id="IPR051786">
    <property type="entry name" value="ASN_synthetase/amidase"/>
</dbReference>
<evidence type="ECO:0000256" key="9">
    <source>
        <dbReference type="PIRSR" id="PIRSR001589-2"/>
    </source>
</evidence>
<keyword evidence="6 8" id="KW-0315">Glutamine amidotransferase</keyword>
<comment type="pathway">
    <text evidence="1">Amino-acid biosynthesis; L-asparagine biosynthesis; L-asparagine from L-aspartate (L-Gln route): step 1/1.</text>
</comment>
<dbReference type="CDD" id="cd00712">
    <property type="entry name" value="AsnB"/>
    <property type="match status" value="1"/>
</dbReference>
<sequence>MCGIYGSTIKYSDDVVRSKLGIINFRGPDYCGIMQIDDVTLGHNRLAILDLDSRSNQPLSYFHLQIVFNGEIYNYKEIKEKLLKKGYRFSTKSDTEVICAAYLAYGKECLDHFNGMFAFVIYDSTRKRFFGARDRLGKKPLYYSHQGRLFEFASQSSQIKINREFSLDNQSVNDYLIWGYIPEPNSIWKEVKQLPAGSFFVYDLEKGALEIDKYWDVDYDRKNIFSGTYDDAKIKLKEILNDAVSIRMHADVPLGVFLSGGIDSSLVAAIAASKKDKVKTFSIKFQEKDFDESQYAIQVAEHLRTEHHTILCNYDEGIDLINNFSTYYDEPFADSSAIPTMLLSKHTRKQVTVALSGDGGDEAFAGYERYKWINLVNKSIFKLPLPIRKPIGKLVSMSPKYKHKLIGLGVGEKDIESLYIKMLGGLENSWIKDPEKGMPTPFMHIFENKSDKDFLERISDFDIKTYLNGDINTKVDRASMAFSLESRAPLMDYRVVEFSRSLPLSFKYNRGNQKMILKDVLYDYLPHRLFDRPKSGFTMPLKDWFRNELKSYVMDNLSSSSLQNIPGINIQRTQEIIKQHMDGKWNRYPQIWKLLVLSQWLKKHNF</sequence>
<evidence type="ECO:0000256" key="8">
    <source>
        <dbReference type="PIRSR" id="PIRSR001589-1"/>
    </source>
</evidence>
<dbReference type="STRING" id="762903.Pedsa_0827"/>
<feature type="binding site" evidence="9">
    <location>
        <position position="283"/>
    </location>
    <ligand>
        <name>ATP</name>
        <dbReference type="ChEBI" id="CHEBI:30616"/>
    </ligand>
</feature>
<dbReference type="RefSeq" id="WP_013631899.1">
    <property type="nucleotide sequence ID" value="NC_015177.1"/>
</dbReference>
<dbReference type="Gene3D" id="3.40.50.620">
    <property type="entry name" value="HUPs"/>
    <property type="match status" value="1"/>
</dbReference>
<dbReference type="eggNOG" id="COG0367">
    <property type="taxonomic scope" value="Bacteria"/>
</dbReference>
<evidence type="ECO:0000256" key="3">
    <source>
        <dbReference type="ARBA" id="ARBA00012737"/>
    </source>
</evidence>
<organism evidence="12 13">
    <name type="scientific">Pseudopedobacter saltans (strain ATCC 51119 / DSM 12145 / JCM 21818 / CCUG 39354 / LMG 10337 / NBRC 100064 / NCIMB 13643)</name>
    <name type="common">Pedobacter saltans</name>
    <dbReference type="NCBI Taxonomy" id="762903"/>
    <lineage>
        <taxon>Bacteria</taxon>
        <taxon>Pseudomonadati</taxon>
        <taxon>Bacteroidota</taxon>
        <taxon>Sphingobacteriia</taxon>
        <taxon>Sphingobacteriales</taxon>
        <taxon>Sphingobacteriaceae</taxon>
        <taxon>Pseudopedobacter</taxon>
    </lineage>
</organism>
<dbReference type="Gene3D" id="3.60.20.10">
    <property type="entry name" value="Glutamine Phosphoribosylpyrophosphate, subunit 1, domain 1"/>
    <property type="match status" value="1"/>
</dbReference>
<feature type="binding site" evidence="9">
    <location>
        <position position="94"/>
    </location>
    <ligand>
        <name>L-glutamine</name>
        <dbReference type="ChEBI" id="CHEBI:58359"/>
    </ligand>
</feature>
<dbReference type="InterPro" id="IPR014729">
    <property type="entry name" value="Rossmann-like_a/b/a_fold"/>
</dbReference>
<feature type="domain" description="Glutamine amidotransferase type-2" evidence="11">
    <location>
        <begin position="2"/>
        <end position="205"/>
    </location>
</feature>
<dbReference type="OrthoDB" id="9763290at2"/>
<dbReference type="Pfam" id="PF00733">
    <property type="entry name" value="Asn_synthase"/>
    <property type="match status" value="1"/>
</dbReference>
<keyword evidence="8" id="KW-0028">Amino-acid biosynthesis</keyword>
<dbReference type="Proteomes" id="UP000000310">
    <property type="component" value="Chromosome"/>
</dbReference>
<dbReference type="PANTHER" id="PTHR43284">
    <property type="entry name" value="ASPARAGINE SYNTHETASE (GLUTAMINE-HYDROLYZING)"/>
    <property type="match status" value="1"/>
</dbReference>
<keyword evidence="8" id="KW-0061">Asparagine biosynthesis</keyword>
<dbReference type="NCBIfam" id="TIGR01536">
    <property type="entry name" value="asn_synth_AEB"/>
    <property type="match status" value="1"/>
</dbReference>
<dbReference type="EMBL" id="CP002545">
    <property type="protein sequence ID" value="ADY51399.1"/>
    <property type="molecule type" value="Genomic_DNA"/>
</dbReference>
<dbReference type="EC" id="6.3.5.4" evidence="3"/>
<dbReference type="CDD" id="cd01991">
    <property type="entry name" value="Asn_synthase_B_C"/>
    <property type="match status" value="1"/>
</dbReference>
<keyword evidence="5 9" id="KW-0067">ATP-binding</keyword>
<dbReference type="SUPFAM" id="SSF52402">
    <property type="entry name" value="Adenine nucleotide alpha hydrolases-like"/>
    <property type="match status" value="1"/>
</dbReference>
<dbReference type="InterPro" id="IPR006426">
    <property type="entry name" value="Asn_synth_AEB"/>
</dbReference>
<dbReference type="KEGG" id="psn:Pedsa_0827"/>
<gene>
    <name evidence="12" type="ordered locus">Pedsa_0827</name>
</gene>
<dbReference type="GO" id="GO:0005524">
    <property type="term" value="F:ATP binding"/>
    <property type="evidence" value="ECO:0007669"/>
    <property type="project" value="UniProtKB-KW"/>
</dbReference>
<dbReference type="GO" id="GO:0006529">
    <property type="term" value="P:asparagine biosynthetic process"/>
    <property type="evidence" value="ECO:0007669"/>
    <property type="project" value="UniProtKB-KW"/>
</dbReference>
<feature type="binding site" evidence="9">
    <location>
        <begin position="356"/>
        <end position="357"/>
    </location>
    <ligand>
        <name>ATP</name>
        <dbReference type="ChEBI" id="CHEBI:30616"/>
    </ligand>
</feature>
<name>F0S9P3_PSESL</name>
<dbReference type="InterPro" id="IPR029055">
    <property type="entry name" value="Ntn_hydrolases_N"/>
</dbReference>
<keyword evidence="13" id="KW-1185">Reference proteome</keyword>
<reference evidence="12 13" key="1">
    <citation type="journal article" date="2011" name="Stand. Genomic Sci.">
        <title>Complete genome sequence of the gliding, heparinolytic Pedobacter saltans type strain (113).</title>
        <authorList>
            <person name="Liolios K."/>
            <person name="Sikorski J."/>
            <person name="Lu M."/>
            <person name="Nolan M."/>
            <person name="Lapidus A."/>
            <person name="Lucas S."/>
            <person name="Hammon N."/>
            <person name="Deshpande S."/>
            <person name="Cheng J.F."/>
            <person name="Tapia R."/>
            <person name="Han C."/>
            <person name="Goodwin L."/>
            <person name="Pitluck S."/>
            <person name="Huntemann M."/>
            <person name="Ivanova N."/>
            <person name="Pagani I."/>
            <person name="Mavromatis K."/>
            <person name="Ovchinikova G."/>
            <person name="Pati A."/>
            <person name="Chen A."/>
            <person name="Palaniappan K."/>
            <person name="Land M."/>
            <person name="Hauser L."/>
            <person name="Brambilla E.M."/>
            <person name="Kotsyurbenko O."/>
            <person name="Rohde M."/>
            <person name="Tindall B.J."/>
            <person name="Abt B."/>
            <person name="Goker M."/>
            <person name="Detter J.C."/>
            <person name="Woyke T."/>
            <person name="Bristow J."/>
            <person name="Eisen J.A."/>
            <person name="Markowitz V."/>
            <person name="Hugenholtz P."/>
            <person name="Klenk H.P."/>
            <person name="Kyrpides N.C."/>
        </authorList>
    </citation>
    <scope>NUCLEOTIDE SEQUENCE [LARGE SCALE GENOMIC DNA]</scope>
    <source>
        <strain evidence="13">ATCC 51119 / DSM 12145 / JCM 21818 / LMG 10337 / NBRC 100064 / NCIMB 13643</strain>
    </source>
</reference>
<feature type="site" description="Important for beta-aspartyl-AMP intermediate formation" evidence="10">
    <location>
        <position position="358"/>
    </location>
</feature>
<evidence type="ECO:0000256" key="4">
    <source>
        <dbReference type="ARBA" id="ARBA00022741"/>
    </source>
</evidence>
<dbReference type="GO" id="GO:0004066">
    <property type="term" value="F:asparagine synthase (glutamine-hydrolyzing) activity"/>
    <property type="evidence" value="ECO:0007669"/>
    <property type="project" value="UniProtKB-EC"/>
</dbReference>
<evidence type="ECO:0000256" key="2">
    <source>
        <dbReference type="ARBA" id="ARBA00005752"/>
    </source>
</evidence>
<keyword evidence="12" id="KW-0436">Ligase</keyword>
<evidence type="ECO:0000256" key="1">
    <source>
        <dbReference type="ARBA" id="ARBA00005187"/>
    </source>
</evidence>
<dbReference type="InterPro" id="IPR033738">
    <property type="entry name" value="AsnB_N"/>
</dbReference>
<evidence type="ECO:0000256" key="7">
    <source>
        <dbReference type="ARBA" id="ARBA00048741"/>
    </source>
</evidence>
<dbReference type="InterPro" id="IPR001962">
    <property type="entry name" value="Asn_synthase"/>
</dbReference>
<dbReference type="PANTHER" id="PTHR43284:SF1">
    <property type="entry name" value="ASPARAGINE SYNTHETASE"/>
    <property type="match status" value="1"/>
</dbReference>
<dbReference type="InterPro" id="IPR017932">
    <property type="entry name" value="GATase_2_dom"/>
</dbReference>
<dbReference type="AlphaFoldDB" id="F0S9P3"/>
<evidence type="ECO:0000259" key="11">
    <source>
        <dbReference type="PROSITE" id="PS51278"/>
    </source>
</evidence>
<evidence type="ECO:0000313" key="12">
    <source>
        <dbReference type="EMBL" id="ADY51399.1"/>
    </source>
</evidence>
<dbReference type="PROSITE" id="PS51278">
    <property type="entry name" value="GATASE_TYPE_2"/>
    <property type="match status" value="1"/>
</dbReference>
<accession>F0S9P3</accession>
<evidence type="ECO:0000313" key="13">
    <source>
        <dbReference type="Proteomes" id="UP000000310"/>
    </source>
</evidence>
<dbReference type="GO" id="GO:0005829">
    <property type="term" value="C:cytosol"/>
    <property type="evidence" value="ECO:0007669"/>
    <property type="project" value="TreeGrafter"/>
</dbReference>
<comment type="catalytic activity">
    <reaction evidence="7">
        <text>L-aspartate + L-glutamine + ATP + H2O = L-asparagine + L-glutamate + AMP + diphosphate + H(+)</text>
        <dbReference type="Rhea" id="RHEA:12228"/>
        <dbReference type="ChEBI" id="CHEBI:15377"/>
        <dbReference type="ChEBI" id="CHEBI:15378"/>
        <dbReference type="ChEBI" id="CHEBI:29985"/>
        <dbReference type="ChEBI" id="CHEBI:29991"/>
        <dbReference type="ChEBI" id="CHEBI:30616"/>
        <dbReference type="ChEBI" id="CHEBI:33019"/>
        <dbReference type="ChEBI" id="CHEBI:58048"/>
        <dbReference type="ChEBI" id="CHEBI:58359"/>
        <dbReference type="ChEBI" id="CHEBI:456215"/>
        <dbReference type="EC" id="6.3.5.4"/>
    </reaction>
</comment>
<dbReference type="Pfam" id="PF13537">
    <property type="entry name" value="GATase_7"/>
    <property type="match status" value="1"/>
</dbReference>
<protein>
    <recommendedName>
        <fullName evidence="3">asparagine synthase (glutamine-hydrolyzing)</fullName>
        <ecNumber evidence="3">6.3.5.4</ecNumber>
    </recommendedName>
</protein>
<comment type="similarity">
    <text evidence="2">Belongs to the asparagine synthetase family.</text>
</comment>
<evidence type="ECO:0000256" key="5">
    <source>
        <dbReference type="ARBA" id="ARBA00022840"/>
    </source>
</evidence>
<dbReference type="HOGENOM" id="CLU_014658_3_1_10"/>
<feature type="active site" description="For GATase activity" evidence="8">
    <location>
        <position position="2"/>
    </location>
</feature>
<reference evidence="13" key="2">
    <citation type="submission" date="2011-02" db="EMBL/GenBank/DDBJ databases">
        <title>The complete genome of Pedobacter saltans DSM 12145.</title>
        <authorList>
            <consortium name="US DOE Joint Genome Institute (JGI-PGF)"/>
            <person name="Lucas S."/>
            <person name="Copeland A."/>
            <person name="Lapidus A."/>
            <person name="Bruce D."/>
            <person name="Goodwin L."/>
            <person name="Pitluck S."/>
            <person name="Kyrpides N."/>
            <person name="Mavromatis K."/>
            <person name="Pagani I."/>
            <person name="Ivanova N."/>
            <person name="Ovchinnikova G."/>
            <person name="Lu M."/>
            <person name="Detter J.C."/>
            <person name="Han C."/>
            <person name="Land M."/>
            <person name="Hauser L."/>
            <person name="Markowitz V."/>
            <person name="Cheng J.-F."/>
            <person name="Hugenholtz P."/>
            <person name="Woyke T."/>
            <person name="Wu D."/>
            <person name="Tindall B."/>
            <person name="Pomrenke H.G."/>
            <person name="Brambilla E."/>
            <person name="Klenk H.-P."/>
            <person name="Eisen J.A."/>
        </authorList>
    </citation>
    <scope>NUCLEOTIDE SEQUENCE [LARGE SCALE GENOMIC DNA]</scope>
    <source>
        <strain evidence="13">ATCC 51119 / DSM 12145 / JCM 21818 / LMG 10337 / NBRC 100064 / NCIMB 13643</strain>
    </source>
</reference>
<evidence type="ECO:0000256" key="6">
    <source>
        <dbReference type="ARBA" id="ARBA00022962"/>
    </source>
</evidence>
<dbReference type="SUPFAM" id="SSF56235">
    <property type="entry name" value="N-terminal nucleophile aminohydrolases (Ntn hydrolases)"/>
    <property type="match status" value="1"/>
</dbReference>
<keyword evidence="4 9" id="KW-0547">Nucleotide-binding</keyword>
<proteinExistence type="inferred from homology"/>
<dbReference type="PIRSF" id="PIRSF001589">
    <property type="entry name" value="Asn_synthetase_glu-h"/>
    <property type="match status" value="1"/>
</dbReference>